<organism evidence="1 2">
    <name type="scientific">Koribacter versatilis (strain Ellin345)</name>
    <dbReference type="NCBI Taxonomy" id="204669"/>
    <lineage>
        <taxon>Bacteria</taxon>
        <taxon>Pseudomonadati</taxon>
        <taxon>Acidobacteriota</taxon>
        <taxon>Terriglobia</taxon>
        <taxon>Terriglobales</taxon>
        <taxon>Candidatus Korobacteraceae</taxon>
        <taxon>Candidatus Korobacter</taxon>
    </lineage>
</organism>
<reference evidence="1 2" key="1">
    <citation type="journal article" date="2009" name="Appl. Environ. Microbiol.">
        <title>Three genomes from the phylum Acidobacteria provide insight into the lifestyles of these microorganisms in soils.</title>
        <authorList>
            <person name="Ward N.L."/>
            <person name="Challacombe J.F."/>
            <person name="Janssen P.H."/>
            <person name="Henrissat B."/>
            <person name="Coutinho P.M."/>
            <person name="Wu M."/>
            <person name="Xie G."/>
            <person name="Haft D.H."/>
            <person name="Sait M."/>
            <person name="Badger J."/>
            <person name="Barabote R.D."/>
            <person name="Bradley B."/>
            <person name="Brettin T.S."/>
            <person name="Brinkac L.M."/>
            <person name="Bruce D."/>
            <person name="Creasy T."/>
            <person name="Daugherty S.C."/>
            <person name="Davidsen T.M."/>
            <person name="DeBoy R.T."/>
            <person name="Detter J.C."/>
            <person name="Dodson R.J."/>
            <person name="Durkin A.S."/>
            <person name="Ganapathy A."/>
            <person name="Gwinn-Giglio M."/>
            <person name="Han C.S."/>
            <person name="Khouri H."/>
            <person name="Kiss H."/>
            <person name="Kothari S.P."/>
            <person name="Madupu R."/>
            <person name="Nelson K.E."/>
            <person name="Nelson W.C."/>
            <person name="Paulsen I."/>
            <person name="Penn K."/>
            <person name="Ren Q."/>
            <person name="Rosovitz M.J."/>
            <person name="Selengut J.D."/>
            <person name="Shrivastava S."/>
            <person name="Sullivan S.A."/>
            <person name="Tapia R."/>
            <person name="Thompson L.S."/>
            <person name="Watkins K.L."/>
            <person name="Yang Q."/>
            <person name="Yu C."/>
            <person name="Zafar N."/>
            <person name="Zhou L."/>
            <person name="Kuske C.R."/>
        </authorList>
    </citation>
    <scope>NUCLEOTIDE SEQUENCE [LARGE SCALE GENOMIC DNA]</scope>
    <source>
        <strain evidence="1 2">Ellin345</strain>
    </source>
</reference>
<dbReference type="InterPro" id="IPR011990">
    <property type="entry name" value="TPR-like_helical_dom_sf"/>
</dbReference>
<dbReference type="KEGG" id="aba:Acid345_1106"/>
<sequence>MNRFVPVFGSSAYRVNCPRTPAMTPYRYARPLITLGILLISLWVSSPGQIVPTRINTDPASAKGAQFFYNLEYDKSIREFEAVLKAHPDDPFAVNHLLTTVMFKELYRIGALDTELYSGDSFLTKKQFAPTDPQVVARVKELMDRAFFLEEEHLKTNANDVDALYARGVTRGLRSTWTALAEKAWFAALRSAVGARHDHERVLELDPKYVDAKTIVGVHMYVTGSLPWAVKAAASVAGLSGNKQKGLEYLRAAAAHAPESGMDARITLALFLRREQKYDECLQVVKGMHDEYPHNFLISAEYAHLLNAAGHGPEAVAEYQLVLDRYRKGWFPVSRPEQAAFGLGEAARGQKQYELALNGYNMVSTFKNVDQELIQRTNLGAGEVLDLMNRRDDAVKRYQQVLAFNQSNAVAERAKHNLKTPYRGM</sequence>
<dbReference type="EnsemblBacteria" id="ABF40109">
    <property type="protein sequence ID" value="ABF40109"/>
    <property type="gene ID" value="Acid345_1106"/>
</dbReference>
<dbReference type="EMBL" id="CP000360">
    <property type="protein sequence ID" value="ABF40109.1"/>
    <property type="molecule type" value="Genomic_DNA"/>
</dbReference>
<dbReference type="AlphaFoldDB" id="Q1ISP1"/>
<dbReference type="eggNOG" id="COG0457">
    <property type="taxonomic scope" value="Bacteria"/>
</dbReference>
<evidence type="ECO:0000313" key="2">
    <source>
        <dbReference type="Proteomes" id="UP000002432"/>
    </source>
</evidence>
<accession>Q1ISP1</accession>
<keyword evidence="2" id="KW-1185">Reference proteome</keyword>
<proteinExistence type="predicted"/>
<dbReference type="HOGENOM" id="CLU_696243_0_0_0"/>
<evidence type="ECO:0008006" key="3">
    <source>
        <dbReference type="Google" id="ProtNLM"/>
    </source>
</evidence>
<dbReference type="Gene3D" id="1.25.40.10">
    <property type="entry name" value="Tetratricopeptide repeat domain"/>
    <property type="match status" value="1"/>
</dbReference>
<evidence type="ECO:0000313" key="1">
    <source>
        <dbReference type="EMBL" id="ABF40109.1"/>
    </source>
</evidence>
<dbReference type="SUPFAM" id="SSF48452">
    <property type="entry name" value="TPR-like"/>
    <property type="match status" value="2"/>
</dbReference>
<gene>
    <name evidence="1" type="ordered locus">Acid345_1106</name>
</gene>
<dbReference type="STRING" id="204669.Acid345_1106"/>
<name>Q1ISP1_KORVE</name>
<dbReference type="Proteomes" id="UP000002432">
    <property type="component" value="Chromosome"/>
</dbReference>
<protein>
    <recommendedName>
        <fullName evidence="3">Tetratricopeptide repeat protein</fullName>
    </recommendedName>
</protein>